<name>A0A2P5EB32_TREOI</name>
<dbReference type="InParanoid" id="A0A2P5EB32"/>
<protein>
    <submittedName>
        <fullName evidence="1">Uncharacterized protein</fullName>
    </submittedName>
</protein>
<sequence>MDQNEKQEIITTSALPILPRLERVDRLLQFLEEKHRSSVRKSLRASVPNMEAENNCNVKTLSSAMEEVQHKGTLMERLAMLEKRVLELCLKVDEGNTSTSMTGSSSSRILEVPQNVGDEYWREQSVVAKAKAKGKGKRRHYRVWLRWFPRGC</sequence>
<dbReference type="PANTHER" id="PTHR34190:SF10">
    <property type="entry name" value="TERNARY COMPLEX FACTOR MIP1 LEUCINE-ZIPPER DOMAIN-CONTAINING PROTEIN"/>
    <property type="match status" value="1"/>
</dbReference>
<reference evidence="2" key="1">
    <citation type="submission" date="2016-06" db="EMBL/GenBank/DDBJ databases">
        <title>Parallel loss of symbiosis genes in relatives of nitrogen-fixing non-legume Parasponia.</title>
        <authorList>
            <person name="Van Velzen R."/>
            <person name="Holmer R."/>
            <person name="Bu F."/>
            <person name="Rutten L."/>
            <person name="Van Zeijl A."/>
            <person name="Liu W."/>
            <person name="Santuari L."/>
            <person name="Cao Q."/>
            <person name="Sharma T."/>
            <person name="Shen D."/>
            <person name="Roswanjaya Y."/>
            <person name="Wardhani T."/>
            <person name="Kalhor M.S."/>
            <person name="Jansen J."/>
            <person name="Van den Hoogen J."/>
            <person name="Gungor B."/>
            <person name="Hartog M."/>
            <person name="Hontelez J."/>
            <person name="Verver J."/>
            <person name="Yang W.-C."/>
            <person name="Schijlen E."/>
            <person name="Repin R."/>
            <person name="Schilthuizen M."/>
            <person name="Schranz E."/>
            <person name="Heidstra R."/>
            <person name="Miyata K."/>
            <person name="Fedorova E."/>
            <person name="Kohlen W."/>
            <person name="Bisseling T."/>
            <person name="Smit S."/>
            <person name="Geurts R."/>
        </authorList>
    </citation>
    <scope>NUCLEOTIDE SEQUENCE [LARGE SCALE GENOMIC DNA]</scope>
    <source>
        <strain evidence="2">cv. RG33-2</strain>
    </source>
</reference>
<dbReference type="Proteomes" id="UP000237000">
    <property type="component" value="Unassembled WGS sequence"/>
</dbReference>
<accession>A0A2P5EB32</accession>
<evidence type="ECO:0000313" key="2">
    <source>
        <dbReference type="Proteomes" id="UP000237000"/>
    </source>
</evidence>
<dbReference type="PANTHER" id="PTHR34190">
    <property type="entry name" value="EXPRESSED PROTEIN"/>
    <property type="match status" value="1"/>
</dbReference>
<organism evidence="1 2">
    <name type="scientific">Trema orientale</name>
    <name type="common">Charcoal tree</name>
    <name type="synonym">Celtis orientalis</name>
    <dbReference type="NCBI Taxonomy" id="63057"/>
    <lineage>
        <taxon>Eukaryota</taxon>
        <taxon>Viridiplantae</taxon>
        <taxon>Streptophyta</taxon>
        <taxon>Embryophyta</taxon>
        <taxon>Tracheophyta</taxon>
        <taxon>Spermatophyta</taxon>
        <taxon>Magnoliopsida</taxon>
        <taxon>eudicotyledons</taxon>
        <taxon>Gunneridae</taxon>
        <taxon>Pentapetalae</taxon>
        <taxon>rosids</taxon>
        <taxon>fabids</taxon>
        <taxon>Rosales</taxon>
        <taxon>Cannabaceae</taxon>
        <taxon>Trema</taxon>
    </lineage>
</organism>
<comment type="caution">
    <text evidence="1">The sequence shown here is derived from an EMBL/GenBank/DDBJ whole genome shotgun (WGS) entry which is preliminary data.</text>
</comment>
<proteinExistence type="predicted"/>
<gene>
    <name evidence="1" type="ORF">TorRG33x02_215430</name>
</gene>
<dbReference type="OrthoDB" id="1225832at2759"/>
<dbReference type="EMBL" id="JXTC01000189">
    <property type="protein sequence ID" value="PON82767.1"/>
    <property type="molecule type" value="Genomic_DNA"/>
</dbReference>
<keyword evidence="2" id="KW-1185">Reference proteome</keyword>
<dbReference type="AlphaFoldDB" id="A0A2P5EB32"/>
<evidence type="ECO:0000313" key="1">
    <source>
        <dbReference type="EMBL" id="PON82767.1"/>
    </source>
</evidence>